<dbReference type="EMBL" id="JAPFFF010000564">
    <property type="protein sequence ID" value="KAK8833968.1"/>
    <property type="molecule type" value="Genomic_DNA"/>
</dbReference>
<keyword evidence="4" id="KW-1185">Reference proteome</keyword>
<comment type="caution">
    <text evidence="2">The sequence shown here is derived from an EMBL/GenBank/DDBJ whole genome shotgun (WGS) entry which is preliminary data.</text>
</comment>
<sequence>MPADPLDPDGIDVAARFIEAMGCTIAYAGWVKKINDNKGISKRILFVTDAFITYVKNPKSPSLSHSFCWSTLFKINVADNRIELIFKNVEKFNQFRFISQENQIILRKIFDILLHMMTPNELAPLDLNRFPHPRISINPRGVLARFDQHLIRFGLNPHEVKFRSIFKHYLQSLKPDFFLEPFEHLFPVMKQVLYALIGSPNTKAFFFPEIKEKVQVYSLYRFIGYFAKLPTHVRFIQFQSPIISKISKIISSFSEKTSSEINGIGYSNVEMSEKDVERMKILIVAKPFVSLRWCNINPVTSIEDIYSEPKVQECLHYLALDNSKEINFDSLAPQLYNLSILSLERCDLDIVDVFEIIDLNNLTSLKMLNLSFNVARRPFNSSINIPSSLHRIDISHVRFSNNVMANVIEVLITNKYENGIKFYCDRYYIADEKEAQVTLDNFAQIETSNLIEFSWRKNKVSRSLIDFLSRSPDLIKLIFEDNIFNDGEHNLIEELISIFPRLSNLTHLFLCGGKKAKLGSDFNENFLFGLEELPNLIYLDISNNGISDNGIDLISQTLSDLPLLSHITFDGSNITSFEPIKRLANSAIENHRKFYISYPEEDIEALSKSEKITDDDINELVEYLKNASSSNKGSPINHIKRKQTDLNAERNFDSFDSLNSSHISRRRRRATESLYVNEGHAQNIKKNLLSEYNYQQDPDSIFIQPFDRWSGSINDNAFPLYLTEELEKELTMTREFNKPTVKITEHRSHNQYDYNETPKKKLAISPAASTVSFDFFDDFAFGDSLPASPISRGVNDIFKSSSDEKIDEENMKIEEEETEVNDISEKESEIPLQENPELLIEEEKYEEEIHETEEDKYEEDKHEEEKHEEEINKTEEEKQQQEEKLEVEEKHEEEKHEEEKHEEEINKTEEEKQQQEEKPEVEEKEIDIIKRSVDNYQMVIAPNSNSESYTEPEDIIEAVPFQPPTWYFPIPRPIRPSNKRFVKEMSEMLSTKTIINALKNRK</sequence>
<dbReference type="InterPro" id="IPR032675">
    <property type="entry name" value="LRR_dom_sf"/>
</dbReference>
<organism evidence="2 4">
    <name type="scientific">Tritrichomonas musculus</name>
    <dbReference type="NCBI Taxonomy" id="1915356"/>
    <lineage>
        <taxon>Eukaryota</taxon>
        <taxon>Metamonada</taxon>
        <taxon>Parabasalia</taxon>
        <taxon>Tritrichomonadida</taxon>
        <taxon>Tritrichomonadidae</taxon>
        <taxon>Tritrichomonas</taxon>
    </lineage>
</organism>
<evidence type="ECO:0000256" key="1">
    <source>
        <dbReference type="SAM" id="MobiDB-lite"/>
    </source>
</evidence>
<evidence type="ECO:0000313" key="2">
    <source>
        <dbReference type="EMBL" id="KAK8833968.1"/>
    </source>
</evidence>
<dbReference type="PANTHER" id="PTHR24112">
    <property type="entry name" value="LEUCINE-RICH REPEAT, ISOFORM F-RELATED"/>
    <property type="match status" value="1"/>
</dbReference>
<evidence type="ECO:0008006" key="5">
    <source>
        <dbReference type="Google" id="ProtNLM"/>
    </source>
</evidence>
<protein>
    <recommendedName>
        <fullName evidence="5">Leucine Rich Repeat family protein</fullName>
    </recommendedName>
</protein>
<dbReference type="InterPro" id="IPR051279">
    <property type="entry name" value="PP1-Reg/Actin-Interact_Protein"/>
</dbReference>
<name>A0ABR2GJ78_9EUKA</name>
<feature type="compositionally biased region" description="Basic and acidic residues" evidence="1">
    <location>
        <begin position="858"/>
        <end position="918"/>
    </location>
</feature>
<gene>
    <name evidence="2" type="ORF">M9Y10_037475</name>
    <name evidence="3" type="ORF">M9Y10_046103</name>
</gene>
<dbReference type="PANTHER" id="PTHR24112:SF64">
    <property type="entry name" value="CHROMOSOME UNDETERMINED SCAFFOLD_46, WHOLE GENOME SHOTGUN SEQUENCE"/>
    <property type="match status" value="1"/>
</dbReference>
<proteinExistence type="predicted"/>
<feature type="region of interest" description="Disordered" evidence="1">
    <location>
        <begin position="801"/>
        <end position="926"/>
    </location>
</feature>
<feature type="compositionally biased region" description="Acidic residues" evidence="1">
    <location>
        <begin position="839"/>
        <end position="857"/>
    </location>
</feature>
<dbReference type="Proteomes" id="UP001470230">
    <property type="component" value="Unassembled WGS sequence"/>
</dbReference>
<feature type="compositionally biased region" description="Basic and acidic residues" evidence="1">
    <location>
        <begin position="801"/>
        <end position="813"/>
    </location>
</feature>
<reference evidence="2 4" key="1">
    <citation type="submission" date="2024-04" db="EMBL/GenBank/DDBJ databases">
        <title>Tritrichomonas musculus Genome.</title>
        <authorList>
            <person name="Alves-Ferreira E."/>
            <person name="Grigg M."/>
            <person name="Lorenzi H."/>
            <person name="Galac M."/>
        </authorList>
    </citation>
    <scope>NUCLEOTIDE SEQUENCE [LARGE SCALE GENOMIC DNA]</scope>
    <source>
        <strain evidence="2 4">EAF2021</strain>
    </source>
</reference>
<accession>A0ABR2GJ78</accession>
<dbReference type="SUPFAM" id="SSF52047">
    <property type="entry name" value="RNI-like"/>
    <property type="match status" value="1"/>
</dbReference>
<dbReference type="EMBL" id="JAPFFF010000009">
    <property type="protein sequence ID" value="KAK8883452.1"/>
    <property type="molecule type" value="Genomic_DNA"/>
</dbReference>
<dbReference type="Gene3D" id="3.80.10.10">
    <property type="entry name" value="Ribonuclease Inhibitor"/>
    <property type="match status" value="1"/>
</dbReference>
<evidence type="ECO:0000313" key="4">
    <source>
        <dbReference type="Proteomes" id="UP001470230"/>
    </source>
</evidence>
<evidence type="ECO:0000313" key="3">
    <source>
        <dbReference type="EMBL" id="KAK8883452.1"/>
    </source>
</evidence>